<dbReference type="GO" id="GO:0005737">
    <property type="term" value="C:cytoplasm"/>
    <property type="evidence" value="ECO:0007669"/>
    <property type="project" value="InterPro"/>
</dbReference>
<protein>
    <submittedName>
        <fullName evidence="1">Phosphohistidine phosphatase SixA</fullName>
    </submittedName>
</protein>
<reference evidence="1 2" key="1">
    <citation type="submission" date="2019-03" db="EMBL/GenBank/DDBJ databases">
        <title>Genomic Encyclopedia of Type Strains, Phase IV (KMG-IV): sequencing the most valuable type-strain genomes for metagenomic binning, comparative biology and taxonomic classification.</title>
        <authorList>
            <person name="Goeker M."/>
        </authorList>
    </citation>
    <scope>NUCLEOTIDE SEQUENCE [LARGE SCALE GENOMIC DNA]</scope>
    <source>
        <strain evidence="1 2">DSM 28679</strain>
    </source>
</reference>
<dbReference type="OrthoDB" id="92610at2"/>
<dbReference type="AlphaFoldDB" id="A0A4R6U224"/>
<dbReference type="GO" id="GO:0101006">
    <property type="term" value="F:protein histidine phosphatase activity"/>
    <property type="evidence" value="ECO:0007669"/>
    <property type="project" value="InterPro"/>
</dbReference>
<dbReference type="NCBIfam" id="TIGR00249">
    <property type="entry name" value="sixA"/>
    <property type="match status" value="1"/>
</dbReference>
<dbReference type="Proteomes" id="UP000294575">
    <property type="component" value="Unassembled WGS sequence"/>
</dbReference>
<proteinExistence type="predicted"/>
<evidence type="ECO:0000313" key="1">
    <source>
        <dbReference type="EMBL" id="TDQ39991.1"/>
    </source>
</evidence>
<name>A0A4R6U224_9GAMM</name>
<organism evidence="1 2">
    <name type="scientific">Thiopseudomonas denitrificans</name>
    <dbReference type="NCBI Taxonomy" id="1501432"/>
    <lineage>
        <taxon>Bacteria</taxon>
        <taxon>Pseudomonadati</taxon>
        <taxon>Pseudomonadota</taxon>
        <taxon>Gammaproteobacteria</taxon>
        <taxon>Pseudomonadales</taxon>
        <taxon>Pseudomonadaceae</taxon>
        <taxon>Thiopseudomonas</taxon>
    </lineage>
</organism>
<dbReference type="Pfam" id="PF00300">
    <property type="entry name" value="His_Phos_1"/>
    <property type="match status" value="1"/>
</dbReference>
<dbReference type="SUPFAM" id="SSF53254">
    <property type="entry name" value="Phosphoglycerate mutase-like"/>
    <property type="match status" value="1"/>
</dbReference>
<dbReference type="RefSeq" id="WP_101496703.1">
    <property type="nucleotide sequence ID" value="NZ_LNJZ01000007.1"/>
</dbReference>
<sequence>MKIWLLRHGEAAPARGRDAERELTEHGRQQVRDMACHLAGQSLSRIICSPYVRARQTTDVLLEALGCGTTPLVVPWLVPDEPVQSVVRQLDSLPGADMLLVSHQPLVGLLGSWLCDGTLAHPLPLGTASLACLEGDFVIAGLMRLQAMHHPQVRT</sequence>
<evidence type="ECO:0000313" key="2">
    <source>
        <dbReference type="Proteomes" id="UP000294575"/>
    </source>
</evidence>
<dbReference type="Gene3D" id="3.40.50.1240">
    <property type="entry name" value="Phosphoglycerate mutase-like"/>
    <property type="match status" value="1"/>
</dbReference>
<dbReference type="SMART" id="SM00855">
    <property type="entry name" value="PGAM"/>
    <property type="match status" value="1"/>
</dbReference>
<dbReference type="InterPro" id="IPR029033">
    <property type="entry name" value="His_PPase_superfam"/>
</dbReference>
<dbReference type="EMBL" id="SNYK01000001">
    <property type="protein sequence ID" value="TDQ39991.1"/>
    <property type="molecule type" value="Genomic_DNA"/>
</dbReference>
<comment type="caution">
    <text evidence="1">The sequence shown here is derived from an EMBL/GenBank/DDBJ whole genome shotgun (WGS) entry which is preliminary data.</text>
</comment>
<accession>A0A4R6U224</accession>
<dbReference type="InterPro" id="IPR004449">
    <property type="entry name" value="SixA"/>
</dbReference>
<dbReference type="InterPro" id="IPR013078">
    <property type="entry name" value="His_Pase_superF_clade-1"/>
</dbReference>
<dbReference type="CDD" id="cd07067">
    <property type="entry name" value="HP_PGM_like"/>
    <property type="match status" value="1"/>
</dbReference>
<keyword evidence="2" id="KW-1185">Reference proteome</keyword>
<gene>
    <name evidence="1" type="ORF">DFQ45_101123</name>
</gene>